<gene>
    <name evidence="2" type="ORF">OIU74_012230</name>
</gene>
<evidence type="ECO:0000313" key="2">
    <source>
        <dbReference type="EMBL" id="KAJ6700839.1"/>
    </source>
</evidence>
<name>A0A9Q0Q6D9_9ROSI</name>
<proteinExistence type="predicted"/>
<sequence>MGVSLGSTRMHRTSTRRSTQLQKVSKNNFLVLRLLYSTSTSHSMTLFNLLQKMVSKKRGKDAAGQEHWRRQYCCAIKNP</sequence>
<feature type="region of interest" description="Disordered" evidence="1">
    <location>
        <begin position="1"/>
        <end position="20"/>
    </location>
</feature>
<dbReference type="Proteomes" id="UP001151752">
    <property type="component" value="Chromosome 1"/>
</dbReference>
<evidence type="ECO:0000256" key="1">
    <source>
        <dbReference type="SAM" id="MobiDB-lite"/>
    </source>
</evidence>
<protein>
    <submittedName>
        <fullName evidence="2">Uncharacterized protein</fullName>
    </submittedName>
</protein>
<organism evidence="2 3">
    <name type="scientific">Salix koriyanagi</name>
    <dbReference type="NCBI Taxonomy" id="2511006"/>
    <lineage>
        <taxon>Eukaryota</taxon>
        <taxon>Viridiplantae</taxon>
        <taxon>Streptophyta</taxon>
        <taxon>Embryophyta</taxon>
        <taxon>Tracheophyta</taxon>
        <taxon>Spermatophyta</taxon>
        <taxon>Magnoliopsida</taxon>
        <taxon>eudicotyledons</taxon>
        <taxon>Gunneridae</taxon>
        <taxon>Pentapetalae</taxon>
        <taxon>rosids</taxon>
        <taxon>fabids</taxon>
        <taxon>Malpighiales</taxon>
        <taxon>Salicaceae</taxon>
        <taxon>Saliceae</taxon>
        <taxon>Salix</taxon>
    </lineage>
</organism>
<reference evidence="2" key="2">
    <citation type="journal article" date="2023" name="Int. J. Mol. Sci.">
        <title>De Novo Assembly and Annotation of 11 Diverse Shrub Willow (Salix) Genomes Reveals Novel Gene Organization in Sex-Linked Regions.</title>
        <authorList>
            <person name="Hyden B."/>
            <person name="Feng K."/>
            <person name="Yates T.B."/>
            <person name="Jawdy S."/>
            <person name="Cereghino C."/>
            <person name="Smart L.B."/>
            <person name="Muchero W."/>
        </authorList>
    </citation>
    <scope>NUCLEOTIDE SEQUENCE</scope>
    <source>
        <tissue evidence="2">Shoot tip</tissue>
    </source>
</reference>
<evidence type="ECO:0000313" key="3">
    <source>
        <dbReference type="Proteomes" id="UP001151752"/>
    </source>
</evidence>
<accession>A0A9Q0Q6D9</accession>
<dbReference type="AlphaFoldDB" id="A0A9Q0Q6D9"/>
<reference evidence="2" key="1">
    <citation type="submission" date="2022-11" db="EMBL/GenBank/DDBJ databases">
        <authorList>
            <person name="Hyden B.L."/>
            <person name="Feng K."/>
            <person name="Yates T."/>
            <person name="Jawdy S."/>
            <person name="Smart L.B."/>
            <person name="Muchero W."/>
        </authorList>
    </citation>
    <scope>NUCLEOTIDE SEQUENCE</scope>
    <source>
        <tissue evidence="2">Shoot tip</tissue>
    </source>
</reference>
<comment type="caution">
    <text evidence="2">The sequence shown here is derived from an EMBL/GenBank/DDBJ whole genome shotgun (WGS) entry which is preliminary data.</text>
</comment>
<dbReference type="EMBL" id="JAPFFM010000016">
    <property type="protein sequence ID" value="KAJ6700839.1"/>
    <property type="molecule type" value="Genomic_DNA"/>
</dbReference>
<keyword evidence="3" id="KW-1185">Reference proteome</keyword>